<dbReference type="EMBL" id="ACCU02000004">
    <property type="protein sequence ID" value="EEE43424.2"/>
    <property type="molecule type" value="Genomic_DNA"/>
</dbReference>
<reference evidence="3 4" key="1">
    <citation type="submission" date="2008-01" db="EMBL/GenBank/DDBJ databases">
        <authorList>
            <person name="Wagner-Dobler I."/>
            <person name="Ferriera S."/>
            <person name="Johnson J."/>
            <person name="Kravitz S."/>
            <person name="Beeson K."/>
            <person name="Sutton G."/>
            <person name="Rogers Y.-H."/>
            <person name="Friedman R."/>
            <person name="Frazier M."/>
            <person name="Venter J.C."/>
        </authorList>
    </citation>
    <scope>NUCLEOTIDE SEQUENCE [LARGE SCALE GENOMIC DNA]</scope>
    <source>
        <strain evidence="4">DSM 17067 / NCIMB 14079 / DFL-11</strain>
    </source>
</reference>
<dbReference type="Gene3D" id="3.30.9.10">
    <property type="entry name" value="D-Amino Acid Oxidase, subunit A, domain 2"/>
    <property type="match status" value="1"/>
</dbReference>
<feature type="domain" description="FAD dependent oxidoreductase" evidence="2">
    <location>
        <begin position="19"/>
        <end position="408"/>
    </location>
</feature>
<accession>A0A5E8GUD6</accession>
<dbReference type="PANTHER" id="PTHR13847">
    <property type="entry name" value="SARCOSINE DEHYDROGENASE-RELATED"/>
    <property type="match status" value="1"/>
</dbReference>
<evidence type="ECO:0000313" key="3">
    <source>
        <dbReference type="EMBL" id="EEE43424.2"/>
    </source>
</evidence>
<evidence type="ECO:0000313" key="4">
    <source>
        <dbReference type="Proteomes" id="UP000004703"/>
    </source>
</evidence>
<evidence type="ECO:0000259" key="2">
    <source>
        <dbReference type="Pfam" id="PF01266"/>
    </source>
</evidence>
<dbReference type="SUPFAM" id="SSF54373">
    <property type="entry name" value="FAD-linked reductases, C-terminal domain"/>
    <property type="match status" value="1"/>
</dbReference>
<dbReference type="AlphaFoldDB" id="A0A5E8GUD6"/>
<dbReference type="Proteomes" id="UP000004703">
    <property type="component" value="Chromosome"/>
</dbReference>
<dbReference type="InterPro" id="IPR006076">
    <property type="entry name" value="FAD-dep_OxRdtase"/>
</dbReference>
<dbReference type="GO" id="GO:0016491">
    <property type="term" value="F:oxidoreductase activity"/>
    <property type="evidence" value="ECO:0007669"/>
    <property type="project" value="UniProtKB-KW"/>
</dbReference>
<protein>
    <submittedName>
        <fullName evidence="3">Glycine/D-amino acid oxidase (Deaminating)</fullName>
        <ecNumber evidence="3">1.4.99.6</ecNumber>
    </submittedName>
</protein>
<reference evidence="3 4" key="2">
    <citation type="submission" date="2013-04" db="EMBL/GenBank/DDBJ databases">
        <authorList>
            <person name="Fiebig A."/>
            <person name="Pradella S."/>
            <person name="Wagner-Doebler I."/>
        </authorList>
    </citation>
    <scope>NUCLEOTIDE SEQUENCE [LARGE SCALE GENOMIC DNA]</scope>
    <source>
        <strain evidence="4">DSM 17067 / NCIMB 14079 / DFL-11</strain>
    </source>
</reference>
<dbReference type="SUPFAM" id="SSF51905">
    <property type="entry name" value="FAD/NAD(P)-binding domain"/>
    <property type="match status" value="1"/>
</dbReference>
<gene>
    <name evidence="3" type="ORF">SADFL11_710</name>
</gene>
<keyword evidence="1 3" id="KW-0560">Oxidoreductase</keyword>
<proteinExistence type="predicted"/>
<dbReference type="InterPro" id="IPR036188">
    <property type="entry name" value="FAD/NAD-bd_sf"/>
</dbReference>
<dbReference type="EC" id="1.4.99.6" evidence="3"/>
<dbReference type="Pfam" id="PF01266">
    <property type="entry name" value="DAO"/>
    <property type="match status" value="1"/>
</dbReference>
<sequence>MTYLAGQPLKILSDPNVQDVIVIGAGVIGISAALALQADGRKVTVLDRQDSSPRASDMNAGAFAFADIMPLAAPGILRKAPKWLLDPLGPLSVPPAYAFKILPWLVRFWRASLPGRYQKSLSAQASLMKLSQDALERLISDTSAEELIRRDGQLQLYEREREFQASLPGWELRRKHSVNFKLLKSAEEIADIQPGIDSRFSFAGFTPDWINTCDPAAWLSHLTNVFRTRGGNVIEANATQLRSTGNGVEIQSVNGIHCASQVIVAAGAWSHHLAKTLGDTIPLETERGYNTTLPSTGFDLKTHLTFPGHGFVITRINDGIRVGGAVELGGLQLPANYKRAEILLEKARSFLPELDKKTGHQWMGFRPSLPDSLPVIGPSSKDKRVIYAFGHGHLGLTQSAGTAELVRALSNKTQPPIDLAAYSPNRF</sequence>
<name>A0A5E8GUD6_ROSAD</name>
<dbReference type="PANTHER" id="PTHR13847:SF289">
    <property type="entry name" value="GLYCINE OXIDASE"/>
    <property type="match status" value="1"/>
</dbReference>
<comment type="caution">
    <text evidence="3">The sequence shown here is derived from an EMBL/GenBank/DDBJ whole genome shotgun (WGS) entry which is preliminary data.</text>
</comment>
<dbReference type="GO" id="GO:0005737">
    <property type="term" value="C:cytoplasm"/>
    <property type="evidence" value="ECO:0007669"/>
    <property type="project" value="TreeGrafter"/>
</dbReference>
<dbReference type="Gene3D" id="3.50.50.60">
    <property type="entry name" value="FAD/NAD(P)-binding domain"/>
    <property type="match status" value="2"/>
</dbReference>
<evidence type="ECO:0000256" key="1">
    <source>
        <dbReference type="ARBA" id="ARBA00023002"/>
    </source>
</evidence>
<dbReference type="RefSeq" id="WP_050775999.1">
    <property type="nucleotide sequence ID" value="NZ_CM011002.1"/>
</dbReference>
<organism evidence="3 4">
    <name type="scientific">Roseibium alexandrii (strain DSM 17067 / NCIMB 14079 / DFL-11)</name>
    <name type="common">Labrenzia alexandrii</name>
    <dbReference type="NCBI Taxonomy" id="244592"/>
    <lineage>
        <taxon>Bacteria</taxon>
        <taxon>Pseudomonadati</taxon>
        <taxon>Pseudomonadota</taxon>
        <taxon>Alphaproteobacteria</taxon>
        <taxon>Hyphomicrobiales</taxon>
        <taxon>Stappiaceae</taxon>
        <taxon>Roseibium</taxon>
    </lineage>
</organism>